<sequence>MRVGLLLLAFAIISFSGCSVARDLTYIKQKMVGISNVETQQDVESKIRVKSKKRKVDGVKVQQNVIYADEIGYGSISKKERLKYSDKTDKEYGLFRYRFYYDYSTPDVILVLIDTDSNFYFESALDQSEVKFGFTHLWPENNLFNDYTTYAELYTIYLPFEYVEANKDNAIVIDLISSTDGHAKGFGTAFLKAENLSRTFHIPQFYIKGFLSAIDKYKPVQK</sequence>
<evidence type="ECO:0000313" key="2">
    <source>
        <dbReference type="EMBL" id="AKL98193.1"/>
    </source>
</evidence>
<organism evidence="2 3">
    <name type="scientific">Endomicrobium proavitum</name>
    <dbReference type="NCBI Taxonomy" id="1408281"/>
    <lineage>
        <taxon>Bacteria</taxon>
        <taxon>Pseudomonadati</taxon>
        <taxon>Elusimicrobiota</taxon>
        <taxon>Endomicrobiia</taxon>
        <taxon>Endomicrobiales</taxon>
        <taxon>Endomicrobiaceae</taxon>
        <taxon>Endomicrobium</taxon>
    </lineage>
</organism>
<reference evidence="2 3" key="1">
    <citation type="submission" date="2014-09" db="EMBL/GenBank/DDBJ databases">
        <title>Complete genome sequence of Endomicrobium proavitum.</title>
        <authorList>
            <person name="Zheng H."/>
        </authorList>
    </citation>
    <scope>NUCLEOTIDE SEQUENCE [LARGE SCALE GENOMIC DNA]</scope>
    <source>
        <strain evidence="2 3">Rsa215</strain>
    </source>
</reference>
<dbReference type="KEGG" id="epo:Epro_0814"/>
<keyword evidence="1" id="KW-0732">Signal</keyword>
<evidence type="ECO:0000313" key="3">
    <source>
        <dbReference type="Proteomes" id="UP000035337"/>
    </source>
</evidence>
<dbReference type="EMBL" id="CP009498">
    <property type="protein sequence ID" value="AKL98193.1"/>
    <property type="molecule type" value="Genomic_DNA"/>
</dbReference>
<accession>A0A0G3WIQ2</accession>
<evidence type="ECO:0008006" key="4">
    <source>
        <dbReference type="Google" id="ProtNLM"/>
    </source>
</evidence>
<feature type="chain" id="PRO_5005186155" description="Lipoprotein" evidence="1">
    <location>
        <begin position="22"/>
        <end position="222"/>
    </location>
</feature>
<gene>
    <name evidence="2" type="ORF">Epro_0814</name>
</gene>
<dbReference type="PROSITE" id="PS51257">
    <property type="entry name" value="PROKAR_LIPOPROTEIN"/>
    <property type="match status" value="1"/>
</dbReference>
<feature type="signal peptide" evidence="1">
    <location>
        <begin position="1"/>
        <end position="21"/>
    </location>
</feature>
<dbReference type="Proteomes" id="UP000035337">
    <property type="component" value="Chromosome"/>
</dbReference>
<proteinExistence type="predicted"/>
<dbReference type="STRING" id="1408281.Epro_0814"/>
<name>A0A0G3WIQ2_9BACT</name>
<evidence type="ECO:0000256" key="1">
    <source>
        <dbReference type="SAM" id="SignalP"/>
    </source>
</evidence>
<keyword evidence="3" id="KW-1185">Reference proteome</keyword>
<protein>
    <recommendedName>
        <fullName evidence="4">Lipoprotein</fullName>
    </recommendedName>
</protein>
<dbReference type="RefSeq" id="WP_052570727.1">
    <property type="nucleotide sequence ID" value="NZ_CP009498.1"/>
</dbReference>
<dbReference type="AlphaFoldDB" id="A0A0G3WIQ2"/>